<dbReference type="SUPFAM" id="SSF52540">
    <property type="entry name" value="P-loop containing nucleoside triphosphate hydrolases"/>
    <property type="match status" value="1"/>
</dbReference>
<proteinExistence type="predicted"/>
<dbReference type="EMBL" id="CALNXK010000165">
    <property type="protein sequence ID" value="CAH3171588.1"/>
    <property type="molecule type" value="Genomic_DNA"/>
</dbReference>
<dbReference type="Pfam" id="PF16095">
    <property type="entry name" value="COR-A"/>
    <property type="match status" value="1"/>
</dbReference>
<feature type="domain" description="Death" evidence="3">
    <location>
        <begin position="1090"/>
        <end position="1152"/>
    </location>
</feature>
<dbReference type="Pfam" id="PF00531">
    <property type="entry name" value="Death"/>
    <property type="match status" value="1"/>
</dbReference>
<dbReference type="SUPFAM" id="SSF47986">
    <property type="entry name" value="DEATH domain"/>
    <property type="match status" value="1"/>
</dbReference>
<keyword evidence="6" id="KW-1185">Reference proteome</keyword>
<keyword evidence="1" id="KW-0677">Repeat</keyword>
<feature type="region of interest" description="Disordered" evidence="2">
    <location>
        <begin position="342"/>
        <end position="362"/>
    </location>
</feature>
<feature type="domain" description="COR" evidence="4">
    <location>
        <begin position="599"/>
        <end position="760"/>
    </location>
</feature>
<dbReference type="Gene3D" id="1.10.10.10">
    <property type="entry name" value="Winged helix-like DNA-binding domain superfamily/Winged helix DNA-binding domain"/>
    <property type="match status" value="1"/>
</dbReference>
<comment type="caution">
    <text evidence="5">The sequence shown here is derived from an EMBL/GenBank/DDBJ whole genome shotgun (WGS) entry which is preliminary data.</text>
</comment>
<dbReference type="InterPro" id="IPR027417">
    <property type="entry name" value="P-loop_NTPase"/>
</dbReference>
<dbReference type="Proteomes" id="UP001159405">
    <property type="component" value="Unassembled WGS sequence"/>
</dbReference>
<dbReference type="InterPro" id="IPR036388">
    <property type="entry name" value="WH-like_DNA-bd_sf"/>
</dbReference>
<evidence type="ECO:0000313" key="6">
    <source>
        <dbReference type="Proteomes" id="UP001159405"/>
    </source>
</evidence>
<dbReference type="InterPro" id="IPR000488">
    <property type="entry name" value="Death_dom"/>
</dbReference>
<evidence type="ECO:0000313" key="5">
    <source>
        <dbReference type="EMBL" id="CAH3171588.1"/>
    </source>
</evidence>
<dbReference type="InterPro" id="IPR011029">
    <property type="entry name" value="DEATH-like_dom_sf"/>
</dbReference>
<reference evidence="5 6" key="1">
    <citation type="submission" date="2022-05" db="EMBL/GenBank/DDBJ databases">
        <authorList>
            <consortium name="Genoscope - CEA"/>
            <person name="William W."/>
        </authorList>
    </citation>
    <scope>NUCLEOTIDE SEQUENCE [LARGE SCALE GENOMIC DNA]</scope>
</reference>
<dbReference type="InterPro" id="IPR032171">
    <property type="entry name" value="COR-A"/>
</dbReference>
<evidence type="ECO:0000256" key="1">
    <source>
        <dbReference type="ARBA" id="ARBA00022737"/>
    </source>
</evidence>
<evidence type="ECO:0000259" key="3">
    <source>
        <dbReference type="Pfam" id="PF00531"/>
    </source>
</evidence>
<dbReference type="PANTHER" id="PTHR47679:SF2">
    <property type="entry name" value="C-TERMINAL OF ROC (COR) DOMAIN-CONTAINING PROTEIN"/>
    <property type="match status" value="1"/>
</dbReference>
<evidence type="ECO:0008006" key="7">
    <source>
        <dbReference type="Google" id="ProtNLM"/>
    </source>
</evidence>
<dbReference type="PANTHER" id="PTHR47679">
    <property type="entry name" value="PROTEIN TORNADO 1"/>
    <property type="match status" value="1"/>
</dbReference>
<organism evidence="5 6">
    <name type="scientific">Porites lobata</name>
    <dbReference type="NCBI Taxonomy" id="104759"/>
    <lineage>
        <taxon>Eukaryota</taxon>
        <taxon>Metazoa</taxon>
        <taxon>Cnidaria</taxon>
        <taxon>Anthozoa</taxon>
        <taxon>Hexacorallia</taxon>
        <taxon>Scleractinia</taxon>
        <taxon>Fungiina</taxon>
        <taxon>Poritidae</taxon>
        <taxon>Porites</taxon>
    </lineage>
</organism>
<dbReference type="Pfam" id="PF08477">
    <property type="entry name" value="Roc"/>
    <property type="match status" value="1"/>
</dbReference>
<gene>
    <name evidence="5" type="ORF">PLOB_00011974</name>
</gene>
<dbReference type="CDD" id="cd01670">
    <property type="entry name" value="Death"/>
    <property type="match status" value="1"/>
</dbReference>
<sequence>MASSSSGLTHFDVTDNQKRWVVVGIALNNILVPQIRPFVEQEIYKEYNNLKTSHNIHAQSTSGRLQRWPARKFLKYENINGNSHHPKLPGGKYNISLFDCRVLSHIDFAKLYVQNFMAEFNAFDDHCNSVVLLALLRSVPVFSAAVQAAASEVRSVMNDWAHCILGKWNPVKFQQSFVEMEHLVRAMALPAANEAIILEELKYYETKGTQLLMNSPTEQGLSQSLHQQLQKLKDQLPKWETTIGQVEDQVDSFKVPLDILTRGPSAFKAYTEALAHGETSLRRMSLMLIGQGGAGKTSTMKSLKGICFDPNEDSTIGIDPAIYLDFCLASCFAKHLKTEGKNTEVPSQLRTTEESREEDIKSPLTVQNEEAPTAERFLPGNFVAERKQMVQESFGLSHSTVPEEIGALTKRFLRGELNDNKEDIYFTFWDFAGQSVYYETHPLFLTPRAIFFLVYDLRLNPDDEAKPVLKQELYGEREVSYNLKTNFDYLDFWMRSVALLCSSQAEGSRLEGTVSMKAPPVFLVCTHADKPGRGDPRKLALGIFGRLKSKPYGAHLFDVFWVDNTSLRVQDSVCPEVARLRQEIIAVAKQLPSIDENIPTNWLKFEKALKAKREDGHKHISLKSAKDIAKDECNIVDEKEFETLMNYLHDIRSLIHFEDTIQLNKLVVLDPQWLGDVFKKVITVKPHDPKEKEFWHLWCKLQSEGVLDEMLLAHVWDPLFKDKETSESLIGIMERFSLLCPWSVHAASNSTKQYLVPSMLKAYPTTEILELVKSANIPSLFVKFLNGEVPPAFFPRLVVQFIQWGRGTFWSEETPQLFMGFSRFYTLDDACSVIFLCHSSSVEVVVHGGNSEDFPPSNGEVNCALQVCRQLGLILECMRNEFPWLRDMRYDMCVICPVCSKGREVDYCQTHGARKCKQEQCLHFWTVSELCSDSGIVSCKRSVIARVVKVPVMQFSPWFPAPQKQPGIGACDVDPLIFEGNPEEGLATRSSIFEHLSSKSCDAKQVVRQLTETLQLDQASLEQPDPDTRKRIQSLVKEARRCDRLDVVEYLRNITPAGTTGPILPESLDLRRISFSQARQLTIALTVAGDEKWKDVAEKLGLNQGEICFLDQRTTNPAEAVLGYIAHQRYLSVGELYELLCECGLPLIADKL</sequence>
<name>A0ABN8QX31_9CNID</name>
<evidence type="ECO:0000259" key="4">
    <source>
        <dbReference type="Pfam" id="PF16095"/>
    </source>
</evidence>
<dbReference type="Gene3D" id="1.10.533.10">
    <property type="entry name" value="Death Domain, Fas"/>
    <property type="match status" value="1"/>
</dbReference>
<evidence type="ECO:0000256" key="2">
    <source>
        <dbReference type="SAM" id="MobiDB-lite"/>
    </source>
</evidence>
<protein>
    <recommendedName>
        <fullName evidence="7">C-terminal of Roc (COR) domain-containing protein</fullName>
    </recommendedName>
</protein>
<accession>A0ABN8QX31</accession>
<dbReference type="Gene3D" id="3.40.50.300">
    <property type="entry name" value="P-loop containing nucleotide triphosphate hydrolases"/>
    <property type="match status" value="1"/>
</dbReference>
<feature type="compositionally biased region" description="Basic and acidic residues" evidence="2">
    <location>
        <begin position="351"/>
        <end position="361"/>
    </location>
</feature>